<gene>
    <name evidence="2" type="ORF">KLDO_g1394</name>
</gene>
<feature type="region of interest" description="Disordered" evidence="1">
    <location>
        <begin position="145"/>
        <end position="195"/>
    </location>
</feature>
<dbReference type="Proteomes" id="UP000031516">
    <property type="component" value="Unassembled WGS sequence"/>
</dbReference>
<feature type="compositionally biased region" description="Basic and acidic residues" evidence="1">
    <location>
        <begin position="390"/>
        <end position="414"/>
    </location>
</feature>
<dbReference type="AlphaFoldDB" id="A0A0A8L4N2"/>
<reference evidence="2 3" key="1">
    <citation type="submission" date="2014-03" db="EMBL/GenBank/DDBJ databases">
        <title>The genome of Kluyveromyces dobzhanskii.</title>
        <authorList>
            <person name="Nystedt B."/>
            <person name="Astrom S."/>
        </authorList>
    </citation>
    <scope>NUCLEOTIDE SEQUENCE [LARGE SCALE GENOMIC DNA]</scope>
    <source>
        <strain evidence="2 3">CBS 2104</strain>
    </source>
</reference>
<evidence type="ECO:0000256" key="1">
    <source>
        <dbReference type="SAM" id="MobiDB-lite"/>
    </source>
</evidence>
<organism evidence="2 3">
    <name type="scientific">Kluyveromyces dobzhanskii CBS 2104</name>
    <dbReference type="NCBI Taxonomy" id="1427455"/>
    <lineage>
        <taxon>Eukaryota</taxon>
        <taxon>Fungi</taxon>
        <taxon>Dikarya</taxon>
        <taxon>Ascomycota</taxon>
        <taxon>Saccharomycotina</taxon>
        <taxon>Saccharomycetes</taxon>
        <taxon>Saccharomycetales</taxon>
        <taxon>Saccharomycetaceae</taxon>
        <taxon>Kluyveromyces</taxon>
    </lineage>
</organism>
<name>A0A0A8L4N2_9SACH</name>
<protein>
    <submittedName>
        <fullName evidence="2">WGS project CCBQ000000000 data, contig 00099</fullName>
    </submittedName>
</protein>
<feature type="region of interest" description="Disordered" evidence="1">
    <location>
        <begin position="112"/>
        <end position="133"/>
    </location>
</feature>
<comment type="caution">
    <text evidence="2">The sequence shown here is derived from an EMBL/GenBank/DDBJ whole genome shotgun (WGS) entry which is preliminary data.</text>
</comment>
<feature type="region of interest" description="Disordered" evidence="1">
    <location>
        <begin position="390"/>
        <end position="424"/>
    </location>
</feature>
<dbReference type="EMBL" id="CCBQ010000019">
    <property type="protein sequence ID" value="CDO93089.1"/>
    <property type="molecule type" value="Genomic_DNA"/>
</dbReference>
<evidence type="ECO:0000313" key="2">
    <source>
        <dbReference type="EMBL" id="CDO93089.1"/>
    </source>
</evidence>
<evidence type="ECO:0000313" key="3">
    <source>
        <dbReference type="Proteomes" id="UP000031516"/>
    </source>
</evidence>
<sequence length="477" mass="54255">MTHYTGHPYMELMPPEFMSVHIRIDNIPQGKDWKQIRYFLSKFILRNQILNIKVLPSMPTMTPPFIPITSCICVLQPSVDWNNLLLQLNGFQWEYHTLGAILLPPSSLTAPLHPRHGSVSSHMQPQHQVPQHSIRSHLHHMGVPAGGPIPGLIPGSIPDGRQRSYYSPQQSQPPRNQQSHSQQQQQQQQQQQPRKLKQLFNETSFRKQMSSRSMYQIKFTNFPPCLHWDEIIKFKTTGVAGQHVTRASDVPSLIVKTTEPEIYGKLKWTMLKDFIKLNCPELFENTSSFEFYVGVYESGELDVEIQIKEGKNEEVVVSEEGPETGTAIKKEENFSSDHAAEKCKEDVREGSGDSSSDSPDVETSPKTVRSDVKDLGETKKDVIAVSETDSDKLKDVHLQEHQETEESEHKKSEEDSVQTDNSNGSTEKYMIKATIYEAVVGFVNYDKFLKCLHTFQGKEYGLSHKLVLEALESIEPN</sequence>
<keyword evidence="3" id="KW-1185">Reference proteome</keyword>
<proteinExistence type="predicted"/>
<feature type="compositionally biased region" description="Polar residues" evidence="1">
    <location>
        <begin position="118"/>
        <end position="133"/>
    </location>
</feature>
<accession>A0A0A8L4N2</accession>
<feature type="compositionally biased region" description="Low complexity" evidence="1">
    <location>
        <begin position="150"/>
        <end position="193"/>
    </location>
</feature>
<dbReference type="OrthoDB" id="4068713at2759"/>
<feature type="region of interest" description="Disordered" evidence="1">
    <location>
        <begin position="315"/>
        <end position="373"/>
    </location>
</feature>
<feature type="compositionally biased region" description="Basic and acidic residues" evidence="1">
    <location>
        <begin position="328"/>
        <end position="351"/>
    </location>
</feature>